<dbReference type="STRING" id="658167.SAMN04488135_101287"/>
<sequence length="168" mass="19399">MPSRRPSQNGWLAYYRELMRTWPRRSSNFHDAEDAAHDAVVGMLRSDTSAVLDGHAYLYRASQNRMAGEIRRQARNQLISLEELAEDHHPLLADPEAAIRASQLADALEESLAQLPLKCRQAYIWHRLEGYSQPEIAERLGVSLNTVERYIMRALRHLREQLQHFGPE</sequence>
<dbReference type="PANTHER" id="PTHR43133:SF63">
    <property type="entry name" value="RNA POLYMERASE SIGMA FACTOR FECI-RELATED"/>
    <property type="match status" value="1"/>
</dbReference>
<dbReference type="CDD" id="cd06171">
    <property type="entry name" value="Sigma70_r4"/>
    <property type="match status" value="1"/>
</dbReference>
<dbReference type="InterPro" id="IPR013249">
    <property type="entry name" value="RNA_pol_sigma70_r4_t2"/>
</dbReference>
<evidence type="ECO:0000313" key="6">
    <source>
        <dbReference type="EMBL" id="SHG79405.1"/>
    </source>
</evidence>
<dbReference type="GO" id="GO:0016987">
    <property type="term" value="F:sigma factor activity"/>
    <property type="evidence" value="ECO:0007669"/>
    <property type="project" value="UniProtKB-KW"/>
</dbReference>
<evidence type="ECO:0000256" key="2">
    <source>
        <dbReference type="ARBA" id="ARBA00023015"/>
    </source>
</evidence>
<evidence type="ECO:0000256" key="4">
    <source>
        <dbReference type="ARBA" id="ARBA00023163"/>
    </source>
</evidence>
<dbReference type="SUPFAM" id="SSF88946">
    <property type="entry name" value="Sigma2 domain of RNA polymerase sigma factors"/>
    <property type="match status" value="1"/>
</dbReference>
<evidence type="ECO:0000256" key="3">
    <source>
        <dbReference type="ARBA" id="ARBA00023082"/>
    </source>
</evidence>
<gene>
    <name evidence="6" type="ORF">SAMN04488135_101287</name>
</gene>
<dbReference type="InterPro" id="IPR013325">
    <property type="entry name" value="RNA_pol_sigma_r2"/>
</dbReference>
<feature type="domain" description="RNA polymerase sigma factor 70 region 4 type 2" evidence="5">
    <location>
        <begin position="106"/>
        <end position="158"/>
    </location>
</feature>
<evidence type="ECO:0000256" key="1">
    <source>
        <dbReference type="ARBA" id="ARBA00010641"/>
    </source>
</evidence>
<dbReference type="Gene3D" id="1.10.1740.10">
    <property type="match status" value="1"/>
</dbReference>
<comment type="similarity">
    <text evidence="1">Belongs to the sigma-70 factor family. ECF subfamily.</text>
</comment>
<dbReference type="PANTHER" id="PTHR43133">
    <property type="entry name" value="RNA POLYMERASE ECF-TYPE SIGMA FACTO"/>
    <property type="match status" value="1"/>
</dbReference>
<dbReference type="SUPFAM" id="SSF88659">
    <property type="entry name" value="Sigma3 and sigma4 domains of RNA polymerase sigma factors"/>
    <property type="match status" value="1"/>
</dbReference>
<dbReference type="NCBIfam" id="TIGR02937">
    <property type="entry name" value="sigma70-ECF"/>
    <property type="match status" value="1"/>
</dbReference>
<dbReference type="InterPro" id="IPR013324">
    <property type="entry name" value="RNA_pol_sigma_r3/r4-like"/>
</dbReference>
<dbReference type="Pfam" id="PF08281">
    <property type="entry name" value="Sigma70_r4_2"/>
    <property type="match status" value="1"/>
</dbReference>
<evidence type="ECO:0000259" key="5">
    <source>
        <dbReference type="Pfam" id="PF08281"/>
    </source>
</evidence>
<accession>A0A1M5MQ96</accession>
<dbReference type="RefSeq" id="WP_073101256.1">
    <property type="nucleotide sequence ID" value="NZ_FQXE01000001.1"/>
</dbReference>
<dbReference type="GO" id="GO:0003677">
    <property type="term" value="F:DNA binding"/>
    <property type="evidence" value="ECO:0007669"/>
    <property type="project" value="InterPro"/>
</dbReference>
<keyword evidence="4" id="KW-0804">Transcription</keyword>
<protein>
    <submittedName>
        <fullName evidence="6">RNA polymerase sigma-70 factor, ECF subfamily</fullName>
    </submittedName>
</protein>
<dbReference type="EMBL" id="FQXE01000001">
    <property type="protein sequence ID" value="SHG79405.1"/>
    <property type="molecule type" value="Genomic_DNA"/>
</dbReference>
<keyword evidence="3" id="KW-0731">Sigma factor</keyword>
<dbReference type="Proteomes" id="UP000184226">
    <property type="component" value="Unassembled WGS sequence"/>
</dbReference>
<dbReference type="GO" id="GO:0006352">
    <property type="term" value="P:DNA-templated transcription initiation"/>
    <property type="evidence" value="ECO:0007669"/>
    <property type="project" value="InterPro"/>
</dbReference>
<organism evidence="6 7">
    <name type="scientific">Pollutimonas bauzanensis</name>
    <dbReference type="NCBI Taxonomy" id="658167"/>
    <lineage>
        <taxon>Bacteria</taxon>
        <taxon>Pseudomonadati</taxon>
        <taxon>Pseudomonadota</taxon>
        <taxon>Betaproteobacteria</taxon>
        <taxon>Burkholderiales</taxon>
        <taxon>Alcaligenaceae</taxon>
        <taxon>Pollutimonas</taxon>
    </lineage>
</organism>
<dbReference type="OrthoDB" id="192021at2"/>
<dbReference type="Gene3D" id="1.10.10.10">
    <property type="entry name" value="Winged helix-like DNA-binding domain superfamily/Winged helix DNA-binding domain"/>
    <property type="match status" value="1"/>
</dbReference>
<name>A0A1M5MQ96_9BURK</name>
<dbReference type="AlphaFoldDB" id="A0A1M5MQ96"/>
<proteinExistence type="inferred from homology"/>
<reference evidence="6 7" key="1">
    <citation type="submission" date="2016-11" db="EMBL/GenBank/DDBJ databases">
        <authorList>
            <person name="Jaros S."/>
            <person name="Januszkiewicz K."/>
            <person name="Wedrychowicz H."/>
        </authorList>
    </citation>
    <scope>NUCLEOTIDE SEQUENCE [LARGE SCALE GENOMIC DNA]</scope>
    <source>
        <strain evidence="6 7">CGMCC 1.10190</strain>
    </source>
</reference>
<keyword evidence="7" id="KW-1185">Reference proteome</keyword>
<keyword evidence="2" id="KW-0805">Transcription regulation</keyword>
<evidence type="ECO:0000313" key="7">
    <source>
        <dbReference type="Proteomes" id="UP000184226"/>
    </source>
</evidence>
<dbReference type="InterPro" id="IPR039425">
    <property type="entry name" value="RNA_pol_sigma-70-like"/>
</dbReference>
<dbReference type="InterPro" id="IPR014284">
    <property type="entry name" value="RNA_pol_sigma-70_dom"/>
</dbReference>
<dbReference type="InterPro" id="IPR036388">
    <property type="entry name" value="WH-like_DNA-bd_sf"/>
</dbReference>